<dbReference type="VEuPathDB" id="TriTrypDB:TRSC58_00132"/>
<evidence type="ECO:0000313" key="2">
    <source>
        <dbReference type="EMBL" id="ESL12106.1"/>
    </source>
</evidence>
<feature type="region of interest" description="Disordered" evidence="1">
    <location>
        <begin position="31"/>
        <end position="51"/>
    </location>
</feature>
<accession>A0A061JDA1</accession>
<reference evidence="2 3" key="1">
    <citation type="submission" date="2013-07" db="EMBL/GenBank/DDBJ databases">
        <authorList>
            <person name="Stoco P.H."/>
            <person name="Wagner G."/>
            <person name="Gerber A."/>
            <person name="Zaha A."/>
            <person name="Thompson C."/>
            <person name="Bartholomeu D.C."/>
            <person name="Luckemeyer D.D."/>
            <person name="Bahia D."/>
            <person name="Loreto E."/>
            <person name="Prestes E.B."/>
            <person name="Lima F.M."/>
            <person name="Rodrigues-Luiz G."/>
            <person name="Vallejo G.A."/>
            <person name="Filho J.F."/>
            <person name="Monteiro K.M."/>
            <person name="Tyler K.M."/>
            <person name="de Almeida L.G."/>
            <person name="Ortiz M.F."/>
            <person name="Siervo M.A."/>
            <person name="de Moraes M.H."/>
            <person name="Cunha O.L."/>
            <person name="Mendonca-Neto R."/>
            <person name="Silva R."/>
            <person name="Teixeira S.M."/>
            <person name="Murta S.M."/>
            <person name="Sincero T.C."/>
            <person name="Mendes T.A."/>
            <person name="Urmenyi T.P."/>
            <person name="Silva V.G."/>
            <person name="da Rocha W.D."/>
            <person name="Andersson B."/>
            <person name="Romanha A.J."/>
            <person name="Steindel M."/>
            <person name="de Vasconcelos A.T."/>
            <person name="Grisard E.C."/>
        </authorList>
    </citation>
    <scope>NUCLEOTIDE SEQUENCE [LARGE SCALE GENOMIC DNA]</scope>
    <source>
        <strain evidence="2 3">SC58</strain>
    </source>
</reference>
<feature type="compositionally biased region" description="Polar residues" evidence="1">
    <location>
        <begin position="229"/>
        <end position="239"/>
    </location>
</feature>
<feature type="region of interest" description="Disordered" evidence="1">
    <location>
        <begin position="220"/>
        <end position="245"/>
    </location>
</feature>
<evidence type="ECO:0000256" key="1">
    <source>
        <dbReference type="SAM" id="MobiDB-lite"/>
    </source>
</evidence>
<dbReference type="EMBL" id="AUPL01000132">
    <property type="protein sequence ID" value="ESL12106.1"/>
    <property type="molecule type" value="Genomic_DNA"/>
</dbReference>
<feature type="region of interest" description="Disordered" evidence="1">
    <location>
        <begin position="423"/>
        <end position="446"/>
    </location>
</feature>
<name>A0A061JDA1_TRYRA</name>
<dbReference type="Proteomes" id="UP000031737">
    <property type="component" value="Unassembled WGS sequence"/>
</dbReference>
<proteinExistence type="predicted"/>
<feature type="region of interest" description="Disordered" evidence="1">
    <location>
        <begin position="121"/>
        <end position="181"/>
    </location>
</feature>
<dbReference type="OrthoDB" id="267863at2759"/>
<dbReference type="AlphaFoldDB" id="A0A061JDA1"/>
<protein>
    <submittedName>
        <fullName evidence="2">Uncharacterized protein</fullName>
    </submittedName>
</protein>
<sequence>MSGGGAVSSSAGCWNTSDVTELGAPSAIPAASASLSGTSEDVHGNNSAQPRRYGGAIVRLSELQRLGGVLPPTALSSAGPFVDESSLQQRLSSVMLSHAMGLADVGGVEGRTLPSDVRMARTSRARDVRGRKGQRCMPFSPGKQTSRSSSKKTVGAPRSKVERVRGKNNSLQLKPNGEPYEHRWSTVGGRRQLHYGGHTYTGRAAHQLWGKIKAALSSTGFSSSQVSSRAKSTKGQNSNGKKRARTGEILAPDAIPPVPLVTSHLPLQHVGPINTPPPTHVSTTRTRLLLDDEEESQPKGDAGADVVLVSRREGRAVNSPGTSIISSLASMEVDGYRVTSSVSSLSSASLSDAGDGRNHDSNVTMGCVESEDVGSATTRRPPVLMEHEGWIYPAELLPVLCKKRGADTLLARKVVENAGTLGADSAGTGNAKNGGNLAQKDHEVESNPKARGLTVLGWGDVGDASLALHHHRNDATRTLNLPNSLRYEEMDVLDGFLDADAADLFVTGDEIGGVRFAP</sequence>
<keyword evidence="3" id="KW-1185">Reference proteome</keyword>
<evidence type="ECO:0000313" key="3">
    <source>
        <dbReference type="Proteomes" id="UP000031737"/>
    </source>
</evidence>
<gene>
    <name evidence="2" type="ORF">TRSC58_00132</name>
</gene>
<organism evidence="2 3">
    <name type="scientific">Trypanosoma rangeli SC58</name>
    <dbReference type="NCBI Taxonomy" id="429131"/>
    <lineage>
        <taxon>Eukaryota</taxon>
        <taxon>Discoba</taxon>
        <taxon>Euglenozoa</taxon>
        <taxon>Kinetoplastea</taxon>
        <taxon>Metakinetoplastina</taxon>
        <taxon>Trypanosomatida</taxon>
        <taxon>Trypanosomatidae</taxon>
        <taxon>Trypanosoma</taxon>
        <taxon>Herpetosoma</taxon>
    </lineage>
</organism>
<comment type="caution">
    <text evidence="2">The sequence shown here is derived from an EMBL/GenBank/DDBJ whole genome shotgun (WGS) entry which is preliminary data.</text>
</comment>
<feature type="compositionally biased region" description="Polar residues" evidence="1">
    <location>
        <begin position="142"/>
        <end position="152"/>
    </location>
</feature>